<dbReference type="RefSeq" id="WP_035545430.1">
    <property type="nucleotide sequence ID" value="NZ_BAUP01000124.1"/>
</dbReference>
<comment type="caution">
    <text evidence="4">The sequence shown here is derived from an EMBL/GenBank/DDBJ whole genome shotgun (WGS) entry which is preliminary data.</text>
</comment>
<organism evidence="4 5">
    <name type="scientific">Holospora elegans E1</name>
    <dbReference type="NCBI Taxonomy" id="1427503"/>
    <lineage>
        <taxon>Bacteria</taxon>
        <taxon>Pseudomonadati</taxon>
        <taxon>Pseudomonadota</taxon>
        <taxon>Alphaproteobacteria</taxon>
        <taxon>Holosporales</taxon>
        <taxon>Holosporaceae</taxon>
        <taxon>Holospora</taxon>
    </lineage>
</organism>
<feature type="coiled-coil region" evidence="1">
    <location>
        <begin position="477"/>
        <end position="504"/>
    </location>
</feature>
<dbReference type="STRING" id="1427503.HE1_01024"/>
<reference evidence="4 5" key="1">
    <citation type="journal article" date="2014" name="FEMS Microbiol. Lett.">
        <title>Draft genome sequences of three Holospora species (Holospora obtusa, Holospora undulata, and Holospora elegans), endonuclear symbiotic bacteria of the ciliate Paramecium caudatum.</title>
        <authorList>
            <person name="Dohra H."/>
            <person name="Tanaka K."/>
            <person name="Suzuki T."/>
            <person name="Fujishima M."/>
            <person name="Suzuki H."/>
        </authorList>
    </citation>
    <scope>NUCLEOTIDE SEQUENCE [LARGE SCALE GENOMIC DNA]</scope>
    <source>
        <strain evidence="4 5">E1</strain>
    </source>
</reference>
<keyword evidence="5" id="KW-1185">Reference proteome</keyword>
<feature type="region of interest" description="Disordered" evidence="2">
    <location>
        <begin position="23"/>
        <end position="62"/>
    </location>
</feature>
<protein>
    <submittedName>
        <fullName evidence="4">Uncharacterized protein</fullName>
    </submittedName>
</protein>
<dbReference type="EMBL" id="BAUP01000124">
    <property type="protein sequence ID" value="GAJ46686.1"/>
    <property type="molecule type" value="Genomic_DNA"/>
</dbReference>
<proteinExistence type="predicted"/>
<feature type="signal peptide" evidence="3">
    <location>
        <begin position="1"/>
        <end position="24"/>
    </location>
</feature>
<evidence type="ECO:0000256" key="1">
    <source>
        <dbReference type="SAM" id="Coils"/>
    </source>
</evidence>
<accession>A0A023DYV2</accession>
<feature type="coiled-coil region" evidence="1">
    <location>
        <begin position="612"/>
        <end position="663"/>
    </location>
</feature>
<keyword evidence="1" id="KW-0175">Coiled coil</keyword>
<keyword evidence="3" id="KW-0732">Signal</keyword>
<feature type="chain" id="PRO_5001514005" evidence="3">
    <location>
        <begin position="25"/>
        <end position="711"/>
    </location>
</feature>
<dbReference type="AlphaFoldDB" id="A0A023DYV2"/>
<evidence type="ECO:0000313" key="5">
    <source>
        <dbReference type="Proteomes" id="UP000024842"/>
    </source>
</evidence>
<evidence type="ECO:0000313" key="4">
    <source>
        <dbReference type="EMBL" id="GAJ46686.1"/>
    </source>
</evidence>
<evidence type="ECO:0000256" key="3">
    <source>
        <dbReference type="SAM" id="SignalP"/>
    </source>
</evidence>
<evidence type="ECO:0000256" key="2">
    <source>
        <dbReference type="SAM" id="MobiDB-lite"/>
    </source>
</evidence>
<name>A0A023DYV2_9PROT</name>
<dbReference type="Proteomes" id="UP000024842">
    <property type="component" value="Unassembled WGS sequence"/>
</dbReference>
<gene>
    <name evidence="4" type="ORF">HE1_01024</name>
</gene>
<sequence length="711" mass="81901" precursor="true">MIKKINKNLLLFLITLISSQQGYAPPKVNPSSQRGYAPPPKAFSQRGYAPPPKAFSQRGYAPPPKIQDQDDFSIFSMTEQKSQSLDDCSRPNTENFNTLLANAKKAVSSVEENDAEYLSDTLRRLDFISKNTSIANNYYCEIKDACIEDFKKFSKDSIKSYLDLKEKLTNVSKSLVELKLGIKETYISKKLQSKFLKMIEPIVGNKLGDLREKEYSKFFNINIPTNNFIKELFDGNFSYSTRDDFRAYLLKSDAGNRTLRINQSNIVVDFDKIIAQENFRKNWGHSFSSDTTDPFFTFYSTFMTTLNSLNTINLDSSSKLRYHPAFNILKKTKFVRHDVRVLRNFLNELEISKKSASDKKIIDGKVTDLMMSFVKDFGTLITDTENMIVRKLSTKKNSIKQVLEIYKSIFQSISPSFELDKYHSELKSNMNAKLPPLQNGISQVQAISEDFKVGEDVDDSDPVSMTSEAEQNVQVSIAALEQSVLDLKKEIDNKNQEIINLNQKTINDKKAFESEHNDLLEKSKYYDELHKEINSKVSSTKWDAWDTIRTKISGLFSKTENKNIALEKFRTIYDSLAKSNESNETKATNALQAYNDFLKTSKTELEKKDMTLKTLDLALQKINSENESYKNQTSFLNSTIASLQEELKKIQILNATLEKEINEESYNYKETVYKINKNLYEYKEKFLNITKQLELFQDKEINIKENFFESS</sequence>